<reference evidence="1 2" key="1">
    <citation type="submission" date="2024-04" db="EMBL/GenBank/DDBJ databases">
        <title>Isolation of an actinomycete strain from pig manure.</title>
        <authorList>
            <person name="Gong T."/>
            <person name="Yu Z."/>
            <person name="An M."/>
            <person name="Wei C."/>
            <person name="Yang W."/>
            <person name="Liu L."/>
        </authorList>
    </citation>
    <scope>NUCLEOTIDE SEQUENCE [LARGE SCALE GENOMIC DNA]</scope>
    <source>
        <strain evidence="1 2">ZF39</strain>
    </source>
</reference>
<name>A0ABZ3FUQ1_9ACTN</name>
<evidence type="ECO:0000313" key="2">
    <source>
        <dbReference type="Proteomes" id="UP001442841"/>
    </source>
</evidence>
<keyword evidence="2" id="KW-1185">Reference proteome</keyword>
<protein>
    <submittedName>
        <fullName evidence="1">Uncharacterized protein</fullName>
    </submittedName>
</protein>
<organism evidence="1 2">
    <name type="scientific">Ammonicoccus fulvus</name>
    <dbReference type="NCBI Taxonomy" id="3138240"/>
    <lineage>
        <taxon>Bacteria</taxon>
        <taxon>Bacillati</taxon>
        <taxon>Actinomycetota</taxon>
        <taxon>Actinomycetes</taxon>
        <taxon>Propionibacteriales</taxon>
        <taxon>Propionibacteriaceae</taxon>
        <taxon>Ammonicoccus</taxon>
    </lineage>
</organism>
<dbReference type="Proteomes" id="UP001442841">
    <property type="component" value="Chromosome"/>
</dbReference>
<dbReference type="RefSeq" id="WP_425310242.1">
    <property type="nucleotide sequence ID" value="NZ_CP154795.1"/>
</dbReference>
<accession>A0ABZ3FUQ1</accession>
<proteinExistence type="predicted"/>
<sequence length="60" mass="6997">MDLKLFQRDMPGVHMGMKYQGAQKLIASLQGLGVLAELDDRVYDRRYQAPRVIEVLLRHR</sequence>
<gene>
    <name evidence="1" type="ORF">AADG42_16370</name>
</gene>
<dbReference type="EMBL" id="CP154795">
    <property type="protein sequence ID" value="XAN08814.1"/>
    <property type="molecule type" value="Genomic_DNA"/>
</dbReference>
<evidence type="ECO:0000313" key="1">
    <source>
        <dbReference type="EMBL" id="XAN08814.1"/>
    </source>
</evidence>